<dbReference type="InterPro" id="IPR015424">
    <property type="entry name" value="PyrdxlP-dep_Trfase"/>
</dbReference>
<dbReference type="InterPro" id="IPR051446">
    <property type="entry name" value="HTH_trans_reg/aminotransferase"/>
</dbReference>
<dbReference type="EMBL" id="MVDE01000008">
    <property type="protein sequence ID" value="PKQ67543.1"/>
    <property type="molecule type" value="Genomic_DNA"/>
</dbReference>
<dbReference type="PANTHER" id="PTHR46577">
    <property type="entry name" value="HTH-TYPE TRANSCRIPTIONAL REGULATORY PROTEIN GABR"/>
    <property type="match status" value="1"/>
</dbReference>
<comment type="similarity">
    <text evidence="1">In the C-terminal section; belongs to the class-I pyridoxal-phosphate-dependent aminotransferase family.</text>
</comment>
<feature type="domain" description="HTH gntR-type" evidence="6">
    <location>
        <begin position="12"/>
        <end position="80"/>
    </location>
</feature>
<dbReference type="CDD" id="cd07377">
    <property type="entry name" value="WHTH_GntR"/>
    <property type="match status" value="1"/>
</dbReference>
<dbReference type="Gene3D" id="3.40.640.10">
    <property type="entry name" value="Type I PLP-dependent aspartate aminotransferase-like (Major domain)"/>
    <property type="match status" value="1"/>
</dbReference>
<dbReference type="SUPFAM" id="SSF53383">
    <property type="entry name" value="PLP-dependent transferases"/>
    <property type="match status" value="1"/>
</dbReference>
<protein>
    <recommendedName>
        <fullName evidence="6">HTH gntR-type domain-containing protein</fullName>
    </recommendedName>
</protein>
<dbReference type="SUPFAM" id="SSF46785">
    <property type="entry name" value="Winged helix' DNA-binding domain"/>
    <property type="match status" value="1"/>
</dbReference>
<dbReference type="Gene3D" id="3.90.1150.10">
    <property type="entry name" value="Aspartate Aminotransferase, domain 1"/>
    <property type="match status" value="1"/>
</dbReference>
<dbReference type="Proteomes" id="UP000233618">
    <property type="component" value="Unassembled WGS sequence"/>
</dbReference>
<keyword evidence="5" id="KW-0804">Transcription</keyword>
<gene>
    <name evidence="7" type="ORF">BZG01_07345</name>
</gene>
<evidence type="ECO:0000256" key="2">
    <source>
        <dbReference type="ARBA" id="ARBA00022898"/>
    </source>
</evidence>
<evidence type="ECO:0000256" key="4">
    <source>
        <dbReference type="ARBA" id="ARBA00023125"/>
    </source>
</evidence>
<keyword evidence="3" id="KW-0805">Transcription regulation</keyword>
<dbReference type="InterPro" id="IPR015422">
    <property type="entry name" value="PyrdxlP-dep_Trfase_small"/>
</dbReference>
<keyword evidence="8" id="KW-1185">Reference proteome</keyword>
<dbReference type="AlphaFoldDB" id="A0A2N3IBB6"/>
<organism evidence="7 8">
    <name type="scientific">Labilibaculum manganireducens</name>
    <dbReference type="NCBI Taxonomy" id="1940525"/>
    <lineage>
        <taxon>Bacteria</taxon>
        <taxon>Pseudomonadati</taxon>
        <taxon>Bacteroidota</taxon>
        <taxon>Bacteroidia</taxon>
        <taxon>Marinilabiliales</taxon>
        <taxon>Marinifilaceae</taxon>
        <taxon>Labilibaculum</taxon>
    </lineage>
</organism>
<dbReference type="InterPro" id="IPR036390">
    <property type="entry name" value="WH_DNA-bd_sf"/>
</dbReference>
<evidence type="ECO:0000256" key="3">
    <source>
        <dbReference type="ARBA" id="ARBA00023015"/>
    </source>
</evidence>
<sequence length="486" mass="55501">MILIPLDKNSSIPLFQQIIDQLILMIEKGNLREGDKLPSTRAFSEKLGVNRTTICRAYDELWALGYTESKQGGYSTIRKRDRKVVVTPKLNADLFDWNSHVSAGYLQLENRMNQLKMNENLNSIDFRRLAPDKDCMPVELFRKCANQIMLDQGSTVFQYGDPAGYLPLRDSIAKQMQFHSVSVQTEEVLLTNGAQNALDLVFRMFLNPKDKIAIGMPGYAALIPLLKLYQADIIPITIKEDGLDLEELEKAMISENLKAVYTMPNFQNPTGISTSQTHREKLLHLCERHSVPLLEDGFEEEMKYFGKNILPIKSMDSKGIVIYIGTFSKILFPGLRVGWIAAEKKVIEKLTRIKKAGELSGDQLNQAILNLFYEKGYFDQHVKKMHRLYRKRMQITYKALSRFIPAYVKYTKPQGGYTIWFEVPAEGKSEEDFMELLANKGVLVSPGSHFFTKASESVNFRISISCVNEEEIWTGIERIGLILKNE</sequence>
<evidence type="ECO:0000259" key="6">
    <source>
        <dbReference type="PROSITE" id="PS50949"/>
    </source>
</evidence>
<dbReference type="CDD" id="cd00609">
    <property type="entry name" value="AAT_like"/>
    <property type="match status" value="1"/>
</dbReference>
<dbReference type="GO" id="GO:0003677">
    <property type="term" value="F:DNA binding"/>
    <property type="evidence" value="ECO:0007669"/>
    <property type="project" value="UniProtKB-KW"/>
</dbReference>
<dbReference type="Pfam" id="PF00392">
    <property type="entry name" value="GntR"/>
    <property type="match status" value="1"/>
</dbReference>
<name>A0A2N3IBB6_9BACT</name>
<dbReference type="RefSeq" id="WP_101309175.1">
    <property type="nucleotide sequence ID" value="NZ_MVDE01000008.1"/>
</dbReference>
<dbReference type="GO" id="GO:0030170">
    <property type="term" value="F:pyridoxal phosphate binding"/>
    <property type="evidence" value="ECO:0007669"/>
    <property type="project" value="InterPro"/>
</dbReference>
<reference evidence="7 8" key="1">
    <citation type="journal article" date="2017" name="Front. Microbiol.">
        <title>Labilibaculum manganireducens gen. nov., sp. nov. and Labilibaculum filiforme sp. nov., Novel Bacteroidetes Isolated from Subsurface Sediments of the Baltic Sea.</title>
        <authorList>
            <person name="Vandieken V."/>
            <person name="Marshall I.P."/>
            <person name="Niemann H."/>
            <person name="Engelen B."/>
            <person name="Cypionka H."/>
        </authorList>
    </citation>
    <scope>NUCLEOTIDE SEQUENCE [LARGE SCALE GENOMIC DNA]</scope>
    <source>
        <strain evidence="7 8">59.10-2M</strain>
    </source>
</reference>
<accession>A0A2N3IBB6</accession>
<evidence type="ECO:0000256" key="5">
    <source>
        <dbReference type="ARBA" id="ARBA00023163"/>
    </source>
</evidence>
<dbReference type="PROSITE" id="PS50949">
    <property type="entry name" value="HTH_GNTR"/>
    <property type="match status" value="1"/>
</dbReference>
<proteinExistence type="inferred from homology"/>
<dbReference type="InterPro" id="IPR015421">
    <property type="entry name" value="PyrdxlP-dep_Trfase_major"/>
</dbReference>
<dbReference type="InterPro" id="IPR004839">
    <property type="entry name" value="Aminotransferase_I/II_large"/>
</dbReference>
<keyword evidence="2" id="KW-0663">Pyridoxal phosphate</keyword>
<dbReference type="Pfam" id="PF00155">
    <property type="entry name" value="Aminotran_1_2"/>
    <property type="match status" value="1"/>
</dbReference>
<dbReference type="SMART" id="SM00345">
    <property type="entry name" value="HTH_GNTR"/>
    <property type="match status" value="1"/>
</dbReference>
<dbReference type="InterPro" id="IPR000524">
    <property type="entry name" value="Tscrpt_reg_HTH_GntR"/>
</dbReference>
<dbReference type="InterPro" id="IPR036388">
    <property type="entry name" value="WH-like_DNA-bd_sf"/>
</dbReference>
<comment type="caution">
    <text evidence="7">The sequence shown here is derived from an EMBL/GenBank/DDBJ whole genome shotgun (WGS) entry which is preliminary data.</text>
</comment>
<dbReference type="Gene3D" id="1.10.10.10">
    <property type="entry name" value="Winged helix-like DNA-binding domain superfamily/Winged helix DNA-binding domain"/>
    <property type="match status" value="1"/>
</dbReference>
<evidence type="ECO:0000313" key="7">
    <source>
        <dbReference type="EMBL" id="PKQ67543.1"/>
    </source>
</evidence>
<evidence type="ECO:0000256" key="1">
    <source>
        <dbReference type="ARBA" id="ARBA00005384"/>
    </source>
</evidence>
<dbReference type="GO" id="GO:0003700">
    <property type="term" value="F:DNA-binding transcription factor activity"/>
    <property type="evidence" value="ECO:0007669"/>
    <property type="project" value="InterPro"/>
</dbReference>
<dbReference type="PANTHER" id="PTHR46577:SF1">
    <property type="entry name" value="HTH-TYPE TRANSCRIPTIONAL REGULATORY PROTEIN GABR"/>
    <property type="match status" value="1"/>
</dbReference>
<evidence type="ECO:0000313" key="8">
    <source>
        <dbReference type="Proteomes" id="UP000233618"/>
    </source>
</evidence>
<keyword evidence="4" id="KW-0238">DNA-binding</keyword>